<dbReference type="STRING" id="448386.A0A2V3IN32"/>
<name>A0A2V3IN32_9FLOR</name>
<dbReference type="GO" id="GO:0006511">
    <property type="term" value="P:ubiquitin-dependent protein catabolic process"/>
    <property type="evidence" value="ECO:0007669"/>
    <property type="project" value="TreeGrafter"/>
</dbReference>
<evidence type="ECO:0000313" key="4">
    <source>
        <dbReference type="Proteomes" id="UP000247409"/>
    </source>
</evidence>
<dbReference type="PANTHER" id="PTHR21319">
    <property type="entry name" value="RING FINGER AND CHY ZINC FINGER DOMAIN-CONTAINING PROTEIN 1"/>
    <property type="match status" value="1"/>
</dbReference>
<dbReference type="GO" id="GO:0005634">
    <property type="term" value="C:nucleus"/>
    <property type="evidence" value="ECO:0007669"/>
    <property type="project" value="TreeGrafter"/>
</dbReference>
<feature type="region of interest" description="Disordered" evidence="1">
    <location>
        <begin position="1"/>
        <end position="24"/>
    </location>
</feature>
<protein>
    <submittedName>
        <fullName evidence="3">Zinc finger protein BRUTUS-like</fullName>
    </submittedName>
</protein>
<feature type="region of interest" description="Disordered" evidence="1">
    <location>
        <begin position="68"/>
        <end position="177"/>
    </location>
</feature>
<dbReference type="PANTHER" id="PTHR21319:SF0">
    <property type="entry name" value="AND RING FINGER DOMAIN PROTEIN, PUTATIVE (AFU_ORTHOLOGUE AFUA_1G08900)-RELATED"/>
    <property type="match status" value="1"/>
</dbReference>
<dbReference type="GO" id="GO:0061630">
    <property type="term" value="F:ubiquitin protein ligase activity"/>
    <property type="evidence" value="ECO:0007669"/>
    <property type="project" value="TreeGrafter"/>
</dbReference>
<evidence type="ECO:0000259" key="2">
    <source>
        <dbReference type="Pfam" id="PF14599"/>
    </source>
</evidence>
<dbReference type="GO" id="GO:0016567">
    <property type="term" value="P:protein ubiquitination"/>
    <property type="evidence" value="ECO:0007669"/>
    <property type="project" value="TreeGrafter"/>
</dbReference>
<proteinExistence type="predicted"/>
<dbReference type="OrthoDB" id="411372at2759"/>
<feature type="domain" description="RCHY1 zinc-ribbon" evidence="2">
    <location>
        <begin position="1"/>
        <end position="58"/>
    </location>
</feature>
<dbReference type="Pfam" id="PF14599">
    <property type="entry name" value="zinc_ribbon_6"/>
    <property type="match status" value="1"/>
</dbReference>
<feature type="compositionally biased region" description="Low complexity" evidence="1">
    <location>
        <begin position="122"/>
        <end position="155"/>
    </location>
</feature>
<dbReference type="EMBL" id="NBIV01000124">
    <property type="protein sequence ID" value="PXF43491.1"/>
    <property type="molecule type" value="Genomic_DNA"/>
</dbReference>
<dbReference type="Proteomes" id="UP000247409">
    <property type="component" value="Unassembled WGS sequence"/>
</dbReference>
<dbReference type="Gene3D" id="2.20.28.10">
    <property type="match status" value="1"/>
</dbReference>
<organism evidence="3 4">
    <name type="scientific">Gracilariopsis chorda</name>
    <dbReference type="NCBI Taxonomy" id="448386"/>
    <lineage>
        <taxon>Eukaryota</taxon>
        <taxon>Rhodophyta</taxon>
        <taxon>Florideophyceae</taxon>
        <taxon>Rhodymeniophycidae</taxon>
        <taxon>Gracilariales</taxon>
        <taxon>Gracilariaceae</taxon>
        <taxon>Gracilariopsis</taxon>
    </lineage>
</organism>
<reference evidence="3 4" key="1">
    <citation type="journal article" date="2018" name="Mol. Biol. Evol.">
        <title>Analysis of the draft genome of the red seaweed Gracilariopsis chorda provides insights into genome size evolution in Rhodophyta.</title>
        <authorList>
            <person name="Lee J."/>
            <person name="Yang E.C."/>
            <person name="Graf L."/>
            <person name="Yang J.H."/>
            <person name="Qiu H."/>
            <person name="Zel Zion U."/>
            <person name="Chan C.X."/>
            <person name="Stephens T.G."/>
            <person name="Weber A.P.M."/>
            <person name="Boo G.H."/>
            <person name="Boo S.M."/>
            <person name="Kim K.M."/>
            <person name="Shin Y."/>
            <person name="Jung M."/>
            <person name="Lee S.J."/>
            <person name="Yim H.S."/>
            <person name="Lee J.H."/>
            <person name="Bhattacharya D."/>
            <person name="Yoon H.S."/>
        </authorList>
    </citation>
    <scope>NUCLEOTIDE SEQUENCE [LARGE SCALE GENOMIC DNA]</scope>
    <source>
        <strain evidence="3 4">SKKU-2015</strain>
        <tissue evidence="3">Whole body</tissue>
    </source>
</reference>
<feature type="compositionally biased region" description="Low complexity" evidence="1">
    <location>
        <begin position="165"/>
        <end position="177"/>
    </location>
</feature>
<gene>
    <name evidence="3" type="ORF">BWQ96_06784</name>
</gene>
<comment type="caution">
    <text evidence="3">The sequence shown here is derived from an EMBL/GenBank/DDBJ whole genome shotgun (WGS) entry which is preliminary data.</text>
</comment>
<accession>A0A2V3IN32</accession>
<keyword evidence="4" id="KW-1185">Reference proteome</keyword>
<sequence>MSDHFATIDRYMSSQRMPPEMRNRRSTISCNDCHTNSVVPYHYLYHKCSNAQCGGYNTHVKRVFERGEAQSAPRGAEEHSTTAPRDAVARRAPSSECSSESSPNGTAGGNGSSTALAPDGNTPTQATSASQQPAPAPSSPSSSPRRAAPAAVASSRGEDSVTGSATTTAAATAAATATAAAAAAGRYYV</sequence>
<dbReference type="AlphaFoldDB" id="A0A2V3IN32"/>
<dbReference type="InterPro" id="IPR039512">
    <property type="entry name" value="RCHY1_zinc-ribbon"/>
</dbReference>
<evidence type="ECO:0000313" key="3">
    <source>
        <dbReference type="EMBL" id="PXF43491.1"/>
    </source>
</evidence>
<evidence type="ECO:0000256" key="1">
    <source>
        <dbReference type="SAM" id="MobiDB-lite"/>
    </source>
</evidence>